<keyword evidence="8 13" id="KW-0547">Nucleotide-binding</keyword>
<evidence type="ECO:0000313" key="14">
    <source>
        <dbReference type="EMBL" id="SDS36608.1"/>
    </source>
</evidence>
<gene>
    <name evidence="13" type="primary">lpxK</name>
    <name evidence="14" type="ORF">SAMN05216421_1392</name>
</gene>
<dbReference type="GO" id="GO:0009245">
    <property type="term" value="P:lipid A biosynthetic process"/>
    <property type="evidence" value="ECO:0007669"/>
    <property type="project" value="UniProtKB-UniRule"/>
</dbReference>
<evidence type="ECO:0000256" key="12">
    <source>
        <dbReference type="ARBA" id="ARBA00029757"/>
    </source>
</evidence>
<evidence type="ECO:0000256" key="3">
    <source>
        <dbReference type="ARBA" id="ARBA00012071"/>
    </source>
</evidence>
<evidence type="ECO:0000256" key="8">
    <source>
        <dbReference type="ARBA" id="ARBA00022741"/>
    </source>
</evidence>
<dbReference type="STRING" id="487184.SAMN05216421_1392"/>
<evidence type="ECO:0000256" key="4">
    <source>
        <dbReference type="ARBA" id="ARBA00016436"/>
    </source>
</evidence>
<dbReference type="GO" id="GO:0005524">
    <property type="term" value="F:ATP binding"/>
    <property type="evidence" value="ECO:0007669"/>
    <property type="project" value="UniProtKB-UniRule"/>
</dbReference>
<keyword evidence="6 13" id="KW-0441">Lipid A biosynthesis</keyword>
<dbReference type="PANTHER" id="PTHR42724">
    <property type="entry name" value="TETRAACYLDISACCHARIDE 4'-KINASE"/>
    <property type="match status" value="1"/>
</dbReference>
<protein>
    <recommendedName>
        <fullName evidence="4 13">Tetraacyldisaccharide 4'-kinase</fullName>
        <ecNumber evidence="3 13">2.7.1.130</ecNumber>
    </recommendedName>
    <alternativeName>
        <fullName evidence="12 13">Lipid A 4'-kinase</fullName>
    </alternativeName>
</protein>
<proteinExistence type="inferred from homology"/>
<dbReference type="RefSeq" id="WP_231701584.1">
    <property type="nucleotide sequence ID" value="NZ_LT629736.1"/>
</dbReference>
<sequence length="318" mass="35132">MLLRPLSALYASLVVRRRARYLSGRAEQWAPPVPVIVVGNITLGGTGKTPMCLWLIEHLRARDLRVGLISRGYGAEPGDFPRFVQAGDAPTQSGDEPLLIARRFDIPVVIDPDRPRGCRALLEHHRVDVIISDDGLQHYRLGRSVELVMIDHARGLGNGRCLPEGPLREPADRLKSVDLLVRNGAPADAEGCYAMRLEPVALVNVRSGQRMAIDSWRGTREVEALAGIGNPQRFFDTLQQLGFAPRKHAFGDHADYNADSFAGFDASRPVIMTEKDAVKCNELAQDNWWYLSVEAVLSDAFAKALDARLPRSLFPGEP</sequence>
<dbReference type="GO" id="GO:0005886">
    <property type="term" value="C:plasma membrane"/>
    <property type="evidence" value="ECO:0007669"/>
    <property type="project" value="TreeGrafter"/>
</dbReference>
<evidence type="ECO:0000313" key="15">
    <source>
        <dbReference type="Proteomes" id="UP000243207"/>
    </source>
</evidence>
<dbReference type="InterPro" id="IPR027417">
    <property type="entry name" value="P-loop_NTPase"/>
</dbReference>
<evidence type="ECO:0000256" key="10">
    <source>
        <dbReference type="ARBA" id="ARBA00022840"/>
    </source>
</evidence>
<keyword evidence="15" id="KW-1185">Reference proteome</keyword>
<dbReference type="GO" id="GO:0009244">
    <property type="term" value="P:lipopolysaccharide core region biosynthetic process"/>
    <property type="evidence" value="ECO:0007669"/>
    <property type="project" value="TreeGrafter"/>
</dbReference>
<dbReference type="EMBL" id="LT629736">
    <property type="protein sequence ID" value="SDS36608.1"/>
    <property type="molecule type" value="Genomic_DNA"/>
</dbReference>
<dbReference type="UniPathway" id="UPA00359">
    <property type="reaction ID" value="UER00482"/>
</dbReference>
<evidence type="ECO:0000256" key="11">
    <source>
        <dbReference type="ARBA" id="ARBA00023098"/>
    </source>
</evidence>
<dbReference type="InterPro" id="IPR003758">
    <property type="entry name" value="LpxK"/>
</dbReference>
<dbReference type="HAMAP" id="MF_00409">
    <property type="entry name" value="LpxK"/>
    <property type="match status" value="1"/>
</dbReference>
<evidence type="ECO:0000256" key="5">
    <source>
        <dbReference type="ARBA" id="ARBA00022516"/>
    </source>
</evidence>
<keyword evidence="5 13" id="KW-0444">Lipid biosynthesis</keyword>
<reference evidence="15" key="1">
    <citation type="submission" date="2016-10" db="EMBL/GenBank/DDBJ databases">
        <authorList>
            <person name="Varghese N."/>
            <person name="Submissions S."/>
        </authorList>
    </citation>
    <scope>NUCLEOTIDE SEQUENCE [LARGE SCALE GENOMIC DNA]</scope>
    <source>
        <strain evidence="15">NRRL B-51270</strain>
    </source>
</reference>
<dbReference type="Pfam" id="PF02606">
    <property type="entry name" value="LpxK"/>
    <property type="match status" value="1"/>
</dbReference>
<comment type="pathway">
    <text evidence="2 13">Glycolipid biosynthesis; lipid IV(A) biosynthesis; lipid IV(A) from (3R)-3-hydroxytetradecanoyl-[acyl-carrier-protein] and UDP-N-acetyl-alpha-D-glucosamine: step 6/6.</text>
</comment>
<evidence type="ECO:0000256" key="2">
    <source>
        <dbReference type="ARBA" id="ARBA00004870"/>
    </source>
</evidence>
<dbReference type="PANTHER" id="PTHR42724:SF1">
    <property type="entry name" value="TETRAACYLDISACCHARIDE 4'-KINASE, MITOCHONDRIAL-RELATED"/>
    <property type="match status" value="1"/>
</dbReference>
<evidence type="ECO:0000256" key="9">
    <source>
        <dbReference type="ARBA" id="ARBA00022777"/>
    </source>
</evidence>
<keyword evidence="11 13" id="KW-0443">Lipid metabolism</keyword>
<evidence type="ECO:0000256" key="6">
    <source>
        <dbReference type="ARBA" id="ARBA00022556"/>
    </source>
</evidence>
<feature type="binding site" evidence="13">
    <location>
        <begin position="42"/>
        <end position="49"/>
    </location>
    <ligand>
        <name>ATP</name>
        <dbReference type="ChEBI" id="CHEBI:30616"/>
    </ligand>
</feature>
<dbReference type="SUPFAM" id="SSF52540">
    <property type="entry name" value="P-loop containing nucleoside triphosphate hydrolases"/>
    <property type="match status" value="1"/>
</dbReference>
<keyword evidence="9 13" id="KW-0418">Kinase</keyword>
<keyword evidence="10 13" id="KW-0067">ATP-binding</keyword>
<dbReference type="NCBIfam" id="TIGR00682">
    <property type="entry name" value="lpxK"/>
    <property type="match status" value="1"/>
</dbReference>
<dbReference type="Proteomes" id="UP000243207">
    <property type="component" value="Chromosome I"/>
</dbReference>
<comment type="catalytic activity">
    <reaction evidence="13">
        <text>a lipid A disaccharide + ATP = a lipid IVA + ADP + H(+)</text>
        <dbReference type="Rhea" id="RHEA:67840"/>
        <dbReference type="ChEBI" id="CHEBI:15378"/>
        <dbReference type="ChEBI" id="CHEBI:30616"/>
        <dbReference type="ChEBI" id="CHEBI:176343"/>
        <dbReference type="ChEBI" id="CHEBI:176425"/>
        <dbReference type="ChEBI" id="CHEBI:456216"/>
        <dbReference type="EC" id="2.7.1.130"/>
    </reaction>
</comment>
<dbReference type="AlphaFoldDB" id="A0A1H1RLP1"/>
<dbReference type="GO" id="GO:0009029">
    <property type="term" value="F:lipid-A 4'-kinase activity"/>
    <property type="evidence" value="ECO:0007669"/>
    <property type="project" value="UniProtKB-UniRule"/>
</dbReference>
<accession>A0A1H1RLP1</accession>
<evidence type="ECO:0000256" key="7">
    <source>
        <dbReference type="ARBA" id="ARBA00022679"/>
    </source>
</evidence>
<keyword evidence="7 13" id="KW-0808">Transferase</keyword>
<comment type="function">
    <text evidence="1 13">Transfers the gamma-phosphate of ATP to the 4'-position of a tetraacyldisaccharide 1-phosphate intermediate (termed DS-1-P) to form tetraacyldisaccharide 1,4'-bis-phosphate (lipid IVA).</text>
</comment>
<name>A0A1H1RLP1_9GAMM</name>
<evidence type="ECO:0000256" key="13">
    <source>
        <dbReference type="HAMAP-Rule" id="MF_00409"/>
    </source>
</evidence>
<comment type="similarity">
    <text evidence="13">Belongs to the LpxK family.</text>
</comment>
<dbReference type="EC" id="2.7.1.130" evidence="3 13"/>
<evidence type="ECO:0000256" key="1">
    <source>
        <dbReference type="ARBA" id="ARBA00002274"/>
    </source>
</evidence>
<organism evidence="14 15">
    <name type="scientific">Halopseudomonas xinjiangensis</name>
    <dbReference type="NCBI Taxonomy" id="487184"/>
    <lineage>
        <taxon>Bacteria</taxon>
        <taxon>Pseudomonadati</taxon>
        <taxon>Pseudomonadota</taxon>
        <taxon>Gammaproteobacteria</taxon>
        <taxon>Pseudomonadales</taxon>
        <taxon>Pseudomonadaceae</taxon>
        <taxon>Halopseudomonas</taxon>
    </lineage>
</organism>